<sequence>MASGTIVSSGNTGVLHASYIEALAGSSTNQPGSTATTTRYDAAGRVLSQHVVNRMRWGVAWRKAPTACPHRNRGMERCTVLHPAIATRL</sequence>
<organism evidence="1">
    <name type="scientific">Ralstonia syzygii R24</name>
    <dbReference type="NCBI Taxonomy" id="907261"/>
    <lineage>
        <taxon>Bacteria</taxon>
        <taxon>Pseudomonadati</taxon>
        <taxon>Pseudomonadota</taxon>
        <taxon>Betaproteobacteria</taxon>
        <taxon>Burkholderiales</taxon>
        <taxon>Burkholderiaceae</taxon>
        <taxon>Ralstonia</taxon>
        <taxon>Ralstonia solanacearum species complex</taxon>
    </lineage>
</organism>
<name>G3A754_9RALS</name>
<accession>G3A754</accession>
<dbReference type="InterPro" id="IPR006530">
    <property type="entry name" value="YD"/>
</dbReference>
<gene>
    <name evidence="1" type="ORF">RALSY_40535</name>
</gene>
<proteinExistence type="predicted"/>
<dbReference type="EMBL" id="FR854089">
    <property type="protein sequence ID" value="CCA86317.1"/>
    <property type="molecule type" value="Genomic_DNA"/>
</dbReference>
<dbReference type="NCBIfam" id="TIGR01643">
    <property type="entry name" value="YD_repeat_2x"/>
    <property type="match status" value="1"/>
</dbReference>
<dbReference type="AlphaFoldDB" id="G3A754"/>
<evidence type="ECO:0000313" key="1">
    <source>
        <dbReference type="EMBL" id="CCA86317.1"/>
    </source>
</evidence>
<reference evidence="1" key="2">
    <citation type="submission" date="2011-04" db="EMBL/GenBank/DDBJ databases">
        <authorList>
            <person name="Genoscope - CEA"/>
        </authorList>
    </citation>
    <scope>NUCLEOTIDE SEQUENCE</scope>
    <source>
        <strain evidence="1">R24</strain>
    </source>
</reference>
<protein>
    <submittedName>
        <fullName evidence="1">Uncharacterized protein</fullName>
    </submittedName>
</protein>
<reference evidence="1" key="1">
    <citation type="journal article" date="2011" name="PLoS ONE">
        <title>Ralstonia syzygii, the Blood Disease Bacterium and some Asian R. solanacearum strains form a single genomic species despite divergent lifestyles.</title>
        <authorList>
            <person name="Remenant B."/>
            <person name="de Cambiaire J.C."/>
            <person name="Cellier G."/>
            <person name="Jacobs J.M."/>
            <person name="Mangenot S."/>
            <person name="Barbe V."/>
            <person name="Lajus A."/>
            <person name="Vallenet D."/>
            <person name="Medigue C."/>
            <person name="Fegan M."/>
            <person name="Allen C."/>
            <person name="Prior P."/>
        </authorList>
    </citation>
    <scope>NUCLEOTIDE SEQUENCE</scope>
    <source>
        <strain evidence="1">R24</strain>
    </source>
</reference>